<sequence>MSTRRRPPRERASDRAYRTIKQAIMEGKLPCGTRLSKRGMAEFCGVSVIPVVEALNRLESEGLVESHPYYGSRVIVPNEEQLADMYILREAVEAQAVRILCYTIGIDEIEALRKTAAYVDSLAGKAHEDTDFDEAHYSFHFELVKLTGSTLLLESLERIHLFTLLVKSEEKYQEVPLIKEYSHLDVVNAIARRDPDEAARTMRRHIYRSYLVSPPLWAELDPPER</sequence>
<dbReference type="SMART" id="SM00345">
    <property type="entry name" value="HTH_GNTR"/>
    <property type="match status" value="1"/>
</dbReference>
<dbReference type="Pfam" id="PF00392">
    <property type="entry name" value="GntR"/>
    <property type="match status" value="1"/>
</dbReference>
<dbReference type="InterPro" id="IPR011711">
    <property type="entry name" value="GntR_C"/>
</dbReference>
<dbReference type="EMBL" id="CP002903">
    <property type="protein sequence ID" value="AEJ60889.1"/>
    <property type="molecule type" value="Genomic_DNA"/>
</dbReference>
<dbReference type="Gene3D" id="1.20.120.530">
    <property type="entry name" value="GntR ligand-binding domain-like"/>
    <property type="match status" value="1"/>
</dbReference>
<dbReference type="STRING" id="869211.Spith_0609"/>
<dbReference type="Pfam" id="PF07729">
    <property type="entry name" value="FCD"/>
    <property type="match status" value="1"/>
</dbReference>
<dbReference type="SUPFAM" id="SSF46785">
    <property type="entry name" value="Winged helix' DNA-binding domain"/>
    <property type="match status" value="1"/>
</dbReference>
<proteinExistence type="predicted"/>
<gene>
    <name evidence="5" type="ordered locus">Spith_0609</name>
</gene>
<feature type="domain" description="HTH gntR-type" evidence="4">
    <location>
        <begin position="10"/>
        <end position="77"/>
    </location>
</feature>
<dbReference type="CDD" id="cd07377">
    <property type="entry name" value="WHTH_GntR"/>
    <property type="match status" value="1"/>
</dbReference>
<dbReference type="AlphaFoldDB" id="G0GA53"/>
<keyword evidence="1" id="KW-0805">Transcription regulation</keyword>
<dbReference type="GO" id="GO:0003677">
    <property type="term" value="F:DNA binding"/>
    <property type="evidence" value="ECO:0007669"/>
    <property type="project" value="UniProtKB-KW"/>
</dbReference>
<evidence type="ECO:0000256" key="1">
    <source>
        <dbReference type="ARBA" id="ARBA00023015"/>
    </source>
</evidence>
<reference evidence="5 6" key="1">
    <citation type="submission" date="2011-06" db="EMBL/GenBank/DDBJ databases">
        <title>The complete genome of Spirochaeta thermophila DSM 6578.</title>
        <authorList>
            <consortium name="US DOE Joint Genome Institute (JGI-PGF)"/>
            <person name="Lucas S."/>
            <person name="Lapidus A."/>
            <person name="Bruce D."/>
            <person name="Goodwin L."/>
            <person name="Pitluck S."/>
            <person name="Peters L."/>
            <person name="Kyrpides N."/>
            <person name="Mavromatis K."/>
            <person name="Ivanova N."/>
            <person name="Mikailova N."/>
            <person name="Pagani I."/>
            <person name="Chertkov O."/>
            <person name="Detter J.C."/>
            <person name="Tapia R."/>
            <person name="Han C."/>
            <person name="Land M."/>
            <person name="Hauser L."/>
            <person name="Markowitz V."/>
            <person name="Cheng J.-F."/>
            <person name="Hugenholtz P."/>
            <person name="Woyke T."/>
            <person name="Wu D."/>
            <person name="Spring S."/>
            <person name="Merkhoffer B."/>
            <person name="Schneider S."/>
            <person name="Klenk H.-P."/>
            <person name="Eisen J.A."/>
        </authorList>
    </citation>
    <scope>NUCLEOTIDE SEQUENCE [LARGE SCALE GENOMIC DNA]</scope>
    <source>
        <strain evidence="6">ATCC 700085 / DSM 6578 / Z-1203</strain>
    </source>
</reference>
<evidence type="ECO:0000313" key="5">
    <source>
        <dbReference type="EMBL" id="AEJ60889.1"/>
    </source>
</evidence>
<keyword evidence="2" id="KW-0238">DNA-binding</keyword>
<dbReference type="RefSeq" id="WP_014624269.1">
    <property type="nucleotide sequence ID" value="NC_017583.1"/>
</dbReference>
<dbReference type="PANTHER" id="PTHR43537:SF52">
    <property type="entry name" value="FATTY ACID METABOLISM REGULATOR PROTEIN"/>
    <property type="match status" value="1"/>
</dbReference>
<organism evidence="5 6">
    <name type="scientific">Winmispira thermophila (strain ATCC 700085 / DSM 6578 / Z-1203)</name>
    <name type="common">Spirochaeta thermophila</name>
    <dbReference type="NCBI Taxonomy" id="869211"/>
    <lineage>
        <taxon>Bacteria</taxon>
        <taxon>Pseudomonadati</taxon>
        <taxon>Spirochaetota</taxon>
        <taxon>Spirochaetia</taxon>
        <taxon>Winmispirales</taxon>
        <taxon>Winmispiraceae</taxon>
        <taxon>Winmispira</taxon>
    </lineage>
</organism>
<evidence type="ECO:0000256" key="2">
    <source>
        <dbReference type="ARBA" id="ARBA00023125"/>
    </source>
</evidence>
<dbReference type="InterPro" id="IPR036388">
    <property type="entry name" value="WH-like_DNA-bd_sf"/>
</dbReference>
<dbReference type="PROSITE" id="PS50949">
    <property type="entry name" value="HTH_GNTR"/>
    <property type="match status" value="1"/>
</dbReference>
<dbReference type="SUPFAM" id="SSF48008">
    <property type="entry name" value="GntR ligand-binding domain-like"/>
    <property type="match status" value="1"/>
</dbReference>
<dbReference type="GO" id="GO:0003700">
    <property type="term" value="F:DNA-binding transcription factor activity"/>
    <property type="evidence" value="ECO:0007669"/>
    <property type="project" value="InterPro"/>
</dbReference>
<name>G0GA53_WINT7</name>
<dbReference type="PANTHER" id="PTHR43537">
    <property type="entry name" value="TRANSCRIPTIONAL REGULATOR, GNTR FAMILY"/>
    <property type="match status" value="1"/>
</dbReference>
<evidence type="ECO:0000313" key="6">
    <source>
        <dbReference type="Proteomes" id="UP000007254"/>
    </source>
</evidence>
<protein>
    <submittedName>
        <fullName evidence="5">Transcriptional regulator, GntR family</fullName>
    </submittedName>
</protein>
<dbReference type="Gene3D" id="1.10.10.10">
    <property type="entry name" value="Winged helix-like DNA-binding domain superfamily/Winged helix DNA-binding domain"/>
    <property type="match status" value="1"/>
</dbReference>
<dbReference type="OrthoDB" id="371229at2"/>
<dbReference type="InterPro" id="IPR008920">
    <property type="entry name" value="TF_FadR/GntR_C"/>
</dbReference>
<accession>G0GA53</accession>
<keyword evidence="6" id="KW-1185">Reference proteome</keyword>
<keyword evidence="3" id="KW-0804">Transcription</keyword>
<evidence type="ECO:0000256" key="3">
    <source>
        <dbReference type="ARBA" id="ARBA00023163"/>
    </source>
</evidence>
<dbReference type="InterPro" id="IPR036390">
    <property type="entry name" value="WH_DNA-bd_sf"/>
</dbReference>
<dbReference type="HOGENOM" id="CLU_017584_5_2_12"/>
<evidence type="ECO:0000259" key="4">
    <source>
        <dbReference type="PROSITE" id="PS50949"/>
    </source>
</evidence>
<dbReference type="KEGG" id="stq:Spith_0609"/>
<dbReference type="Proteomes" id="UP000007254">
    <property type="component" value="Chromosome"/>
</dbReference>
<dbReference type="InterPro" id="IPR000524">
    <property type="entry name" value="Tscrpt_reg_HTH_GntR"/>
</dbReference>
<dbReference type="SMART" id="SM00895">
    <property type="entry name" value="FCD"/>
    <property type="match status" value="1"/>
</dbReference>